<gene>
    <name evidence="1" type="ORF">CROQUDRAFT_655633</name>
</gene>
<dbReference type="OrthoDB" id="3246235at2759"/>
<keyword evidence="2" id="KW-1185">Reference proteome</keyword>
<dbReference type="AlphaFoldDB" id="A0A9P6NQR0"/>
<dbReference type="EMBL" id="MU167243">
    <property type="protein sequence ID" value="KAG0147841.1"/>
    <property type="molecule type" value="Genomic_DNA"/>
</dbReference>
<organism evidence="1 2">
    <name type="scientific">Cronartium quercuum f. sp. fusiforme G11</name>
    <dbReference type="NCBI Taxonomy" id="708437"/>
    <lineage>
        <taxon>Eukaryota</taxon>
        <taxon>Fungi</taxon>
        <taxon>Dikarya</taxon>
        <taxon>Basidiomycota</taxon>
        <taxon>Pucciniomycotina</taxon>
        <taxon>Pucciniomycetes</taxon>
        <taxon>Pucciniales</taxon>
        <taxon>Coleosporiaceae</taxon>
        <taxon>Cronartium</taxon>
    </lineage>
</organism>
<evidence type="ECO:0000313" key="2">
    <source>
        <dbReference type="Proteomes" id="UP000886653"/>
    </source>
</evidence>
<protein>
    <submittedName>
        <fullName evidence="1">Uncharacterized protein</fullName>
    </submittedName>
</protein>
<reference evidence="1" key="1">
    <citation type="submission" date="2013-11" db="EMBL/GenBank/DDBJ databases">
        <title>Genome sequence of the fusiform rust pathogen reveals effectors for host alternation and coevolution with pine.</title>
        <authorList>
            <consortium name="DOE Joint Genome Institute"/>
            <person name="Smith K."/>
            <person name="Pendleton A."/>
            <person name="Kubisiak T."/>
            <person name="Anderson C."/>
            <person name="Salamov A."/>
            <person name="Aerts A."/>
            <person name="Riley R."/>
            <person name="Clum A."/>
            <person name="Lindquist E."/>
            <person name="Ence D."/>
            <person name="Campbell M."/>
            <person name="Kronenberg Z."/>
            <person name="Feau N."/>
            <person name="Dhillon B."/>
            <person name="Hamelin R."/>
            <person name="Burleigh J."/>
            <person name="Smith J."/>
            <person name="Yandell M."/>
            <person name="Nelson C."/>
            <person name="Grigoriev I."/>
            <person name="Davis J."/>
        </authorList>
    </citation>
    <scope>NUCLEOTIDE SEQUENCE</scope>
    <source>
        <strain evidence="1">G11</strain>
    </source>
</reference>
<dbReference type="Proteomes" id="UP000886653">
    <property type="component" value="Unassembled WGS sequence"/>
</dbReference>
<evidence type="ECO:0000313" key="1">
    <source>
        <dbReference type="EMBL" id="KAG0147841.1"/>
    </source>
</evidence>
<sequence length="275" mass="29966">MPTIKIRNGTSTNLNLALSHICPIHFKNSINPNQTWSVHVGSVWFTFEARVDTTQNRYSVTQAAQTIGLVSLTGASIALVAVPLTLTGIAPFLGPATMAAELASHSLVVAGASSEVLQVTTWIAAALANKTIHQIAIDRGVKEDQLEETLKNLNTIISSLKCFAISKSLVHPTKNIAASNRTEPSKQTSATKDQGLLSLLGGGILNQGSKWWSQRFDSESKEPSADHQTRTSTQVHGVYIGFKTDYDFEWRDRLDDLGQCVGFELWNVHLDQAIK</sequence>
<proteinExistence type="predicted"/>
<comment type="caution">
    <text evidence="1">The sequence shown here is derived from an EMBL/GenBank/DDBJ whole genome shotgun (WGS) entry which is preliminary data.</text>
</comment>
<name>A0A9P6NQR0_9BASI</name>
<accession>A0A9P6NQR0</accession>